<dbReference type="EMBL" id="DRTB01000106">
    <property type="protein sequence ID" value="HHE04718.1"/>
    <property type="molecule type" value="Genomic_DNA"/>
</dbReference>
<dbReference type="InterPro" id="IPR036188">
    <property type="entry name" value="FAD/NAD-bd_sf"/>
</dbReference>
<evidence type="ECO:0000313" key="2">
    <source>
        <dbReference type="EMBL" id="HHE04718.1"/>
    </source>
</evidence>
<accession>A0A7C5DAR3</accession>
<dbReference type="Proteomes" id="UP000886110">
    <property type="component" value="Unassembled WGS sequence"/>
</dbReference>
<evidence type="ECO:0000259" key="1">
    <source>
        <dbReference type="PROSITE" id="PS51379"/>
    </source>
</evidence>
<name>A0A7C5DAR3_UNCW3</name>
<dbReference type="SUPFAM" id="SSF51905">
    <property type="entry name" value="FAD/NAD(P)-binding domain"/>
    <property type="match status" value="1"/>
</dbReference>
<dbReference type="AlphaFoldDB" id="A0A7C5DAR3"/>
<reference evidence="2" key="1">
    <citation type="journal article" date="2020" name="mSystems">
        <title>Genome- and Community-Level Interaction Insights into Carbon Utilization and Element Cycling Functions of Hydrothermarchaeota in Hydrothermal Sediment.</title>
        <authorList>
            <person name="Zhou Z."/>
            <person name="Liu Y."/>
            <person name="Xu W."/>
            <person name="Pan J."/>
            <person name="Luo Z.H."/>
            <person name="Li M."/>
        </authorList>
    </citation>
    <scope>NUCLEOTIDE SEQUENCE [LARGE SCALE GENOMIC DNA]</scope>
    <source>
        <strain evidence="2">HyVt-74</strain>
    </source>
</reference>
<dbReference type="PROSITE" id="PS51379">
    <property type="entry name" value="4FE4S_FER_2"/>
    <property type="match status" value="1"/>
</dbReference>
<protein>
    <recommendedName>
        <fullName evidence="1">4Fe-4S ferredoxin-type domain-containing protein</fullName>
    </recommendedName>
</protein>
<feature type="non-terminal residue" evidence="2">
    <location>
        <position position="580"/>
    </location>
</feature>
<comment type="caution">
    <text evidence="2">The sequence shown here is derived from an EMBL/GenBank/DDBJ whole genome shotgun (WGS) entry which is preliminary data.</text>
</comment>
<dbReference type="InterPro" id="IPR017896">
    <property type="entry name" value="4Fe4S_Fe-S-bd"/>
</dbReference>
<organism evidence="2">
    <name type="scientific">candidate division WOR-3 bacterium</name>
    <dbReference type="NCBI Taxonomy" id="2052148"/>
    <lineage>
        <taxon>Bacteria</taxon>
        <taxon>Bacteria division WOR-3</taxon>
    </lineage>
</organism>
<feature type="domain" description="4Fe-4S ferredoxin-type" evidence="1">
    <location>
        <begin position="90"/>
        <end position="119"/>
    </location>
</feature>
<proteinExistence type="predicted"/>
<dbReference type="SUPFAM" id="SSF54862">
    <property type="entry name" value="4Fe-4S ferredoxins"/>
    <property type="match status" value="1"/>
</dbReference>
<sequence>MNTAIVYGTSVAGLRAAANIGKLGYKVIILNKGRYLDDLPHQLSFNKPRTICNLCLRFVLKRMPNVEVIHNTEITSIEKSSNFKVKIKYRVPDIDEKKCVECNKCLDSGNVEVISRSMGGNVYIVKWDNVNNPEEFARICPFGAINIDHGEKEKVIEGDIFLVATNYTPEDKEKLRIFGYGISGDVVTIDEVENWFLGTGPELRTFVRPSDGKIPREVSYIVTQGFKNSSEIDSFEPFLRAIDNALSVKGIIPNANIKIFSKELYIWGKGQAGLLEKAKKHGIQFIITDNLTVENTAIKWDKNEFHSDIIILSPPQVAPIANKEISQKLGIPVDENGFIETKDIGSIFTGKEDILAIGEAIGHFTNIESLQDGAVAGTIAFEKLGRATRFKKSLPPIIEMDPYQETKIGVYLCRCALNDMNADKLEDAIYSLYGVSLVETIDFLCLNENVKKIYSDIKGEKVNRIIIAACSPWERGTFIQNTLRGMGIPSSVVDIAEIREFGTSPHDVENKEVIYDKVVDLVKLSVAKMQNAIPYEEPIEEIKPEIVVIGQDLSSLIATYYLGKYGFKTYFLMPKKIDDI</sequence>
<gene>
    <name evidence="2" type="ORF">ENL19_01490</name>
</gene>